<name>A0A365U9L9_9RHOB</name>
<keyword evidence="4" id="KW-1185">Reference proteome</keyword>
<evidence type="ECO:0000313" key="3">
    <source>
        <dbReference type="EMBL" id="RBI85654.1"/>
    </source>
</evidence>
<reference evidence="3 4" key="1">
    <citation type="submission" date="2018-07" db="EMBL/GenBank/DDBJ databases">
        <title>Rhodosalinus sp. strain E84T genomic sequence and assembly.</title>
        <authorList>
            <person name="Liu Z.-W."/>
            <person name="Lu D.-C."/>
        </authorList>
    </citation>
    <scope>NUCLEOTIDE SEQUENCE [LARGE SCALE GENOMIC DNA]</scope>
    <source>
        <strain evidence="3 4">E84</strain>
    </source>
</reference>
<organism evidence="3 4">
    <name type="scientific">Rhodosalinus halophilus</name>
    <dbReference type="NCBI Taxonomy" id="2259333"/>
    <lineage>
        <taxon>Bacteria</taxon>
        <taxon>Pseudomonadati</taxon>
        <taxon>Pseudomonadota</taxon>
        <taxon>Alphaproteobacteria</taxon>
        <taxon>Rhodobacterales</taxon>
        <taxon>Paracoccaceae</taxon>
        <taxon>Rhodosalinus</taxon>
    </lineage>
</organism>
<dbReference type="EMBL" id="QNTQ01000006">
    <property type="protein sequence ID" value="RBI85654.1"/>
    <property type="molecule type" value="Genomic_DNA"/>
</dbReference>
<sequence length="70" mass="8369">MEEYTFLRTLADSWGLLAMFLFFLGVVVWVFLPSRRKAHEESKTIPFRHEDAPAPDDEEDETRQRKEARR</sequence>
<gene>
    <name evidence="3" type="ORF">DRV85_07960</name>
</gene>
<protein>
    <submittedName>
        <fullName evidence="3">Cbb3-type cytochrome c oxidase subunit 3</fullName>
    </submittedName>
</protein>
<dbReference type="AlphaFoldDB" id="A0A365U9L9"/>
<dbReference type="Pfam" id="PF05545">
    <property type="entry name" value="FixQ"/>
    <property type="match status" value="1"/>
</dbReference>
<dbReference type="Proteomes" id="UP000253370">
    <property type="component" value="Unassembled WGS sequence"/>
</dbReference>
<proteinExistence type="predicted"/>
<comment type="caution">
    <text evidence="3">The sequence shown here is derived from an EMBL/GenBank/DDBJ whole genome shotgun (WGS) entry which is preliminary data.</text>
</comment>
<feature type="compositionally biased region" description="Basic and acidic residues" evidence="1">
    <location>
        <begin position="38"/>
        <end position="52"/>
    </location>
</feature>
<keyword evidence="2" id="KW-0812">Transmembrane</keyword>
<accession>A0A365U9L9</accession>
<evidence type="ECO:0000256" key="2">
    <source>
        <dbReference type="SAM" id="Phobius"/>
    </source>
</evidence>
<feature type="region of interest" description="Disordered" evidence="1">
    <location>
        <begin position="37"/>
        <end position="70"/>
    </location>
</feature>
<dbReference type="CDD" id="cd01324">
    <property type="entry name" value="cbb3_Oxidase_CcoQ"/>
    <property type="match status" value="1"/>
</dbReference>
<keyword evidence="2" id="KW-0472">Membrane</keyword>
<evidence type="ECO:0000256" key="1">
    <source>
        <dbReference type="SAM" id="MobiDB-lite"/>
    </source>
</evidence>
<feature type="transmembrane region" description="Helical" evidence="2">
    <location>
        <begin position="14"/>
        <end position="32"/>
    </location>
</feature>
<dbReference type="InterPro" id="IPR008621">
    <property type="entry name" value="Cbb3-typ_cyt_oxidase_comp"/>
</dbReference>
<keyword evidence="2" id="KW-1133">Transmembrane helix</keyword>
<evidence type="ECO:0000313" key="4">
    <source>
        <dbReference type="Proteomes" id="UP000253370"/>
    </source>
</evidence>
<dbReference type="RefSeq" id="WP_113288911.1">
    <property type="nucleotide sequence ID" value="NZ_QNTQ01000006.1"/>
</dbReference>